<sequence>MTTRTYTVQGMTCAHCAGAVSREVRKVPGVTDVTVDVGTGILTVASSDAPSDAAVAAAVDEAGYVLVAGQ</sequence>
<name>A0A1P8U9W2_9MICO</name>
<reference evidence="4 5" key="1">
    <citation type="submission" date="2016-12" db="EMBL/GenBank/DDBJ databases">
        <title>Complete genome sequence of Microbacterium aurum KACC 15219.</title>
        <authorList>
            <person name="Jung Y."/>
            <person name="Shin J.-H."/>
            <person name="Lee Y.-J."/>
            <person name="Yi H."/>
            <person name="Bahn Y.-S."/>
            <person name="Kim J.F."/>
            <person name="Lee D.-W."/>
        </authorList>
    </citation>
    <scope>NUCLEOTIDE SEQUENCE [LARGE SCALE GENOMIC DNA]</scope>
    <source>
        <strain evidence="4 5">KACC 15219</strain>
    </source>
</reference>
<dbReference type="Pfam" id="PF00403">
    <property type="entry name" value="HMA"/>
    <property type="match status" value="1"/>
</dbReference>
<evidence type="ECO:0000313" key="5">
    <source>
        <dbReference type="Proteomes" id="UP000187185"/>
    </source>
</evidence>
<gene>
    <name evidence="4" type="ORF">BOH66_12030</name>
</gene>
<dbReference type="PRINTS" id="PR00941">
    <property type="entry name" value="CDATPASE"/>
</dbReference>
<dbReference type="STRING" id="36805.BOH66_12030"/>
<evidence type="ECO:0000256" key="1">
    <source>
        <dbReference type="ARBA" id="ARBA00022723"/>
    </source>
</evidence>
<keyword evidence="5" id="KW-1185">Reference proteome</keyword>
<protein>
    <submittedName>
        <fullName evidence="4">Cation-transporting ATPase</fullName>
    </submittedName>
</protein>
<dbReference type="PROSITE" id="PS50846">
    <property type="entry name" value="HMA_2"/>
    <property type="match status" value="1"/>
</dbReference>
<dbReference type="PROSITE" id="PS01047">
    <property type="entry name" value="HMA_1"/>
    <property type="match status" value="1"/>
</dbReference>
<evidence type="ECO:0000256" key="2">
    <source>
        <dbReference type="ARBA" id="ARBA00022967"/>
    </source>
</evidence>
<dbReference type="EMBL" id="CP018762">
    <property type="protein sequence ID" value="APZ34890.1"/>
    <property type="molecule type" value="Genomic_DNA"/>
</dbReference>
<proteinExistence type="predicted"/>
<dbReference type="GO" id="GO:0019829">
    <property type="term" value="F:ATPase-coupled monoatomic cation transmembrane transporter activity"/>
    <property type="evidence" value="ECO:0007669"/>
    <property type="project" value="InterPro"/>
</dbReference>
<evidence type="ECO:0000259" key="3">
    <source>
        <dbReference type="PROSITE" id="PS50846"/>
    </source>
</evidence>
<dbReference type="AlphaFoldDB" id="A0A1P8U9W2"/>
<dbReference type="InterPro" id="IPR006121">
    <property type="entry name" value="HMA_dom"/>
</dbReference>
<organism evidence="4 5">
    <name type="scientific">Microbacterium aurum</name>
    <dbReference type="NCBI Taxonomy" id="36805"/>
    <lineage>
        <taxon>Bacteria</taxon>
        <taxon>Bacillati</taxon>
        <taxon>Actinomycetota</taxon>
        <taxon>Actinomycetes</taxon>
        <taxon>Micrococcales</taxon>
        <taxon>Microbacteriaceae</taxon>
        <taxon>Microbacterium</taxon>
    </lineage>
</organism>
<dbReference type="Gene3D" id="3.30.70.100">
    <property type="match status" value="1"/>
</dbReference>
<dbReference type="InterPro" id="IPR027256">
    <property type="entry name" value="P-typ_ATPase_IB"/>
</dbReference>
<dbReference type="RefSeq" id="WP_076691277.1">
    <property type="nucleotide sequence ID" value="NZ_CALBSP010000007.1"/>
</dbReference>
<evidence type="ECO:0000313" key="4">
    <source>
        <dbReference type="EMBL" id="APZ34890.1"/>
    </source>
</evidence>
<accession>A0A1P8U9W2</accession>
<dbReference type="GO" id="GO:0016020">
    <property type="term" value="C:membrane"/>
    <property type="evidence" value="ECO:0007669"/>
    <property type="project" value="InterPro"/>
</dbReference>
<dbReference type="InterPro" id="IPR017969">
    <property type="entry name" value="Heavy-metal-associated_CS"/>
</dbReference>
<dbReference type="InterPro" id="IPR036163">
    <property type="entry name" value="HMA_dom_sf"/>
</dbReference>
<dbReference type="SUPFAM" id="SSF55008">
    <property type="entry name" value="HMA, heavy metal-associated domain"/>
    <property type="match status" value="1"/>
</dbReference>
<dbReference type="CDD" id="cd00371">
    <property type="entry name" value="HMA"/>
    <property type="match status" value="1"/>
</dbReference>
<keyword evidence="2" id="KW-1278">Translocase</keyword>
<dbReference type="KEGG" id="maur:BOH66_12030"/>
<feature type="domain" description="HMA" evidence="3">
    <location>
        <begin position="2"/>
        <end position="67"/>
    </location>
</feature>
<keyword evidence="1" id="KW-0479">Metal-binding</keyword>
<dbReference type="Proteomes" id="UP000187185">
    <property type="component" value="Chromosome"/>
</dbReference>
<dbReference type="GO" id="GO:0046872">
    <property type="term" value="F:metal ion binding"/>
    <property type="evidence" value="ECO:0007669"/>
    <property type="project" value="UniProtKB-KW"/>
</dbReference>